<dbReference type="eggNOG" id="COG1392">
    <property type="taxonomic scope" value="Bacteria"/>
</dbReference>
<dbReference type="EMBL" id="CP006905">
    <property type="protein sequence ID" value="AIY84542.1"/>
    <property type="molecule type" value="Genomic_DNA"/>
</dbReference>
<evidence type="ECO:0000313" key="3">
    <source>
        <dbReference type="Proteomes" id="UP000030635"/>
    </source>
</evidence>
<dbReference type="RefSeq" id="WP_039310883.1">
    <property type="nucleotide sequence ID" value="NZ_CP006905.1"/>
</dbReference>
<accession>A0A0A7FY47</accession>
<sequence length="208" mass="23932">MFNLNPREDKFFVLFVDEAKNIHEAAKLLKKGFVELQNKEECSKEIGHLEHKGDKMVHDSIVELDNAFITPLDREDIYSLIKKMDNILDLIDSAGSRLIMYDLVEVKKEATVMCDMIVEATEEIVLLMEELKKIGKKNNKIIEKIKKINSIEHKGDLLYRENIRDLFKSGDDVLDIIKWQDVLVLLENTLDACEQIATIVEGVVMKNA</sequence>
<dbReference type="HOGENOM" id="CLU_086031_0_1_9"/>
<dbReference type="PANTHER" id="PTHR37298:SF1">
    <property type="entry name" value="UPF0111 PROTEIN YKAA"/>
    <property type="match status" value="1"/>
</dbReference>
<keyword evidence="3" id="KW-1185">Reference proteome</keyword>
<dbReference type="PANTHER" id="PTHR37298">
    <property type="entry name" value="UPF0111 PROTEIN YKAA"/>
    <property type="match status" value="1"/>
</dbReference>
<protein>
    <recommendedName>
        <fullName evidence="4">Phosphate transport regulator</fullName>
    </recommendedName>
</protein>
<dbReference type="InterPro" id="IPR018445">
    <property type="entry name" value="Put_Phosphate_transp_reg"/>
</dbReference>
<dbReference type="STRING" id="1561.NPD11_2793"/>
<name>A0A0A7FY47_9CLOT</name>
<proteinExistence type="inferred from homology"/>
<comment type="similarity">
    <text evidence="1">Belongs to the UPF0111 family.</text>
</comment>
<gene>
    <name evidence="2" type="ORF">U729_182</name>
</gene>
<organism evidence="2 3">
    <name type="scientific">Clostridium baratii str. Sullivan</name>
    <dbReference type="NCBI Taxonomy" id="1415775"/>
    <lineage>
        <taxon>Bacteria</taxon>
        <taxon>Bacillati</taxon>
        <taxon>Bacillota</taxon>
        <taxon>Clostridia</taxon>
        <taxon>Eubacteriales</taxon>
        <taxon>Clostridiaceae</taxon>
        <taxon>Clostridium</taxon>
    </lineage>
</organism>
<evidence type="ECO:0000256" key="1">
    <source>
        <dbReference type="ARBA" id="ARBA00008591"/>
    </source>
</evidence>
<dbReference type="AlphaFoldDB" id="A0A0A7FY47"/>
<dbReference type="Pfam" id="PF01865">
    <property type="entry name" value="PhoU_div"/>
    <property type="match status" value="1"/>
</dbReference>
<evidence type="ECO:0000313" key="2">
    <source>
        <dbReference type="EMBL" id="AIY84542.1"/>
    </source>
</evidence>
<dbReference type="OrthoDB" id="9797568at2"/>
<dbReference type="InterPro" id="IPR052912">
    <property type="entry name" value="UPF0111_domain"/>
</dbReference>
<dbReference type="InterPro" id="IPR038078">
    <property type="entry name" value="PhoU-like_sf"/>
</dbReference>
<dbReference type="KEGG" id="cbv:U729_182"/>
<dbReference type="Proteomes" id="UP000030635">
    <property type="component" value="Chromosome"/>
</dbReference>
<reference evidence="2 3" key="1">
    <citation type="journal article" date="2015" name="Infect. Genet. Evol.">
        <title>Genomic sequences of six botulinum neurotoxin-producing strains representing three clostridial species illustrate the mobility and diversity of botulinum neurotoxin genes.</title>
        <authorList>
            <person name="Smith T.J."/>
            <person name="Hill K.K."/>
            <person name="Xie G."/>
            <person name="Foley B.T."/>
            <person name="Williamson C.H."/>
            <person name="Foster J.T."/>
            <person name="Johnson S.L."/>
            <person name="Chertkov O."/>
            <person name="Teshima H."/>
            <person name="Gibbons H.S."/>
            <person name="Johnsky L.A."/>
            <person name="Karavis M.A."/>
            <person name="Smith L.A."/>
        </authorList>
    </citation>
    <scope>NUCLEOTIDE SEQUENCE [LARGE SCALE GENOMIC DNA]</scope>
    <source>
        <strain evidence="2">Sullivan</strain>
    </source>
</reference>
<evidence type="ECO:0008006" key="4">
    <source>
        <dbReference type="Google" id="ProtNLM"/>
    </source>
</evidence>
<dbReference type="Gene3D" id="1.20.58.220">
    <property type="entry name" value="Phosphate transport system protein phou homolog 2, domain 2"/>
    <property type="match status" value="1"/>
</dbReference>